<reference evidence="2 3" key="1">
    <citation type="journal article" date="2024" name="Commun. Biol.">
        <title>Comparative genomic analysis of thermophilic fungi reveals convergent evolutionary adaptations and gene losses.</title>
        <authorList>
            <person name="Steindorff A.S."/>
            <person name="Aguilar-Pontes M.V."/>
            <person name="Robinson A.J."/>
            <person name="Andreopoulos B."/>
            <person name="LaButti K."/>
            <person name="Kuo A."/>
            <person name="Mondo S."/>
            <person name="Riley R."/>
            <person name="Otillar R."/>
            <person name="Haridas S."/>
            <person name="Lipzen A."/>
            <person name="Grimwood J."/>
            <person name="Schmutz J."/>
            <person name="Clum A."/>
            <person name="Reid I.D."/>
            <person name="Moisan M.C."/>
            <person name="Butler G."/>
            <person name="Nguyen T.T.M."/>
            <person name="Dewar K."/>
            <person name="Conant G."/>
            <person name="Drula E."/>
            <person name="Henrissat B."/>
            <person name="Hansel C."/>
            <person name="Singer S."/>
            <person name="Hutchinson M.I."/>
            <person name="de Vries R.P."/>
            <person name="Natvig D.O."/>
            <person name="Powell A.J."/>
            <person name="Tsang A."/>
            <person name="Grigoriev I.V."/>
        </authorList>
    </citation>
    <scope>NUCLEOTIDE SEQUENCE [LARGE SCALE GENOMIC DNA]</scope>
    <source>
        <strain evidence="2 3">CBS 494.80</strain>
    </source>
</reference>
<evidence type="ECO:0000256" key="1">
    <source>
        <dbReference type="SAM" id="MobiDB-lite"/>
    </source>
</evidence>
<feature type="region of interest" description="Disordered" evidence="1">
    <location>
        <begin position="1"/>
        <end position="272"/>
    </location>
</feature>
<organism evidence="2 3">
    <name type="scientific">Oculimacula yallundae</name>
    <dbReference type="NCBI Taxonomy" id="86028"/>
    <lineage>
        <taxon>Eukaryota</taxon>
        <taxon>Fungi</taxon>
        <taxon>Dikarya</taxon>
        <taxon>Ascomycota</taxon>
        <taxon>Pezizomycotina</taxon>
        <taxon>Leotiomycetes</taxon>
        <taxon>Helotiales</taxon>
        <taxon>Ploettnerulaceae</taxon>
        <taxon>Oculimacula</taxon>
    </lineage>
</organism>
<name>A0ABR4C0G5_9HELO</name>
<feature type="compositionally biased region" description="Polar residues" evidence="1">
    <location>
        <begin position="18"/>
        <end position="39"/>
    </location>
</feature>
<feature type="compositionally biased region" description="Low complexity" evidence="1">
    <location>
        <begin position="236"/>
        <end position="246"/>
    </location>
</feature>
<feature type="compositionally biased region" description="Basic and acidic residues" evidence="1">
    <location>
        <begin position="43"/>
        <end position="56"/>
    </location>
</feature>
<feature type="compositionally biased region" description="Low complexity" evidence="1">
    <location>
        <begin position="213"/>
        <end position="225"/>
    </location>
</feature>
<sequence length="272" mass="30751">MASEEMYLNPPPIRSTLPPFNSTTTYSDRSPQYQRSAQTEPEEPSRNKFQKIDSPRHNIQSQSPRRIPAEEYYQNEEKQVASPPPFPVENTTFWVPRSPPTGPSHPQYQNFRQPHRLDMYPSYEYDHRAQYRPSYQPPYPPNSGQRIIPPSYSQPPMPTYESQARWSDHVPPPPRPPPPPPPHRTQSATDQLVPMRAPPPAVASGMQRSYAQSRPVRGSSGSRRSPYPPSTDGRGRVSSSSSAGSRSYGGSGGGGRRRFEKRDGYGPRTSRH</sequence>
<dbReference type="EMBL" id="JAZHXI010000015">
    <property type="protein sequence ID" value="KAL2063404.1"/>
    <property type="molecule type" value="Genomic_DNA"/>
</dbReference>
<dbReference type="Proteomes" id="UP001595075">
    <property type="component" value="Unassembled WGS sequence"/>
</dbReference>
<evidence type="ECO:0000313" key="2">
    <source>
        <dbReference type="EMBL" id="KAL2063404.1"/>
    </source>
</evidence>
<evidence type="ECO:0000313" key="3">
    <source>
        <dbReference type="Proteomes" id="UP001595075"/>
    </source>
</evidence>
<accession>A0ABR4C0G5</accession>
<protein>
    <submittedName>
        <fullName evidence="2">Uncharacterized protein</fullName>
    </submittedName>
</protein>
<gene>
    <name evidence="2" type="ORF">VTL71DRAFT_5209</name>
</gene>
<comment type="caution">
    <text evidence="2">The sequence shown here is derived from an EMBL/GenBank/DDBJ whole genome shotgun (WGS) entry which is preliminary data.</text>
</comment>
<feature type="compositionally biased region" description="Pro residues" evidence="1">
    <location>
        <begin position="170"/>
        <end position="183"/>
    </location>
</feature>
<proteinExistence type="predicted"/>
<keyword evidence="3" id="KW-1185">Reference proteome</keyword>